<keyword evidence="2 7" id="KW-0055">Arginine biosynthesis</keyword>
<dbReference type="Pfam" id="PF22698">
    <property type="entry name" value="Semialdhyde_dhC_1"/>
    <property type="match status" value="1"/>
</dbReference>
<dbReference type="FunFam" id="3.30.360.10:FF:000014">
    <property type="entry name" value="N-acetyl-gamma-glutamyl-phosphate reductase"/>
    <property type="match status" value="1"/>
</dbReference>
<evidence type="ECO:0000256" key="4">
    <source>
        <dbReference type="ARBA" id="ARBA00022857"/>
    </source>
</evidence>
<dbReference type="InterPro" id="IPR058924">
    <property type="entry name" value="AGPR_dimerisation_dom"/>
</dbReference>
<keyword evidence="7" id="KW-0963">Cytoplasm</keyword>
<dbReference type="SMART" id="SM00859">
    <property type="entry name" value="Semialdhyde_dh"/>
    <property type="match status" value="1"/>
</dbReference>
<dbReference type="PANTHER" id="PTHR32338">
    <property type="entry name" value="N-ACETYL-GAMMA-GLUTAMYL-PHOSPHATE REDUCTASE, CHLOROPLASTIC-RELATED-RELATED"/>
    <property type="match status" value="1"/>
</dbReference>
<organism evidence="10 11">
    <name type="scientific">Eisenbergiella tayi</name>
    <dbReference type="NCBI Taxonomy" id="1432052"/>
    <lineage>
        <taxon>Bacteria</taxon>
        <taxon>Bacillati</taxon>
        <taxon>Bacillota</taxon>
        <taxon>Clostridia</taxon>
        <taxon>Lachnospirales</taxon>
        <taxon>Lachnospiraceae</taxon>
        <taxon>Eisenbergiella</taxon>
    </lineage>
</organism>
<dbReference type="PANTHER" id="PTHR32338:SF10">
    <property type="entry name" value="N-ACETYL-GAMMA-GLUTAMYL-PHOSPHATE REDUCTASE, CHLOROPLASTIC-RELATED"/>
    <property type="match status" value="1"/>
</dbReference>
<dbReference type="InterPro" id="IPR000706">
    <property type="entry name" value="AGPR_type-1"/>
</dbReference>
<comment type="subcellular location">
    <subcellularLocation>
        <location evidence="7">Cytoplasm</location>
    </subcellularLocation>
</comment>
<dbReference type="Gene3D" id="3.40.50.720">
    <property type="entry name" value="NAD(P)-binding Rossmann-like Domain"/>
    <property type="match status" value="1"/>
</dbReference>
<evidence type="ECO:0000256" key="1">
    <source>
        <dbReference type="ARBA" id="ARBA00004862"/>
    </source>
</evidence>
<dbReference type="GO" id="GO:0070401">
    <property type="term" value="F:NADP+ binding"/>
    <property type="evidence" value="ECO:0007669"/>
    <property type="project" value="InterPro"/>
</dbReference>
<dbReference type="HAMAP" id="MF_00150">
    <property type="entry name" value="ArgC_type1"/>
    <property type="match status" value="1"/>
</dbReference>
<evidence type="ECO:0000256" key="8">
    <source>
        <dbReference type="PROSITE-ProRule" id="PRU10010"/>
    </source>
</evidence>
<dbReference type="CDD" id="cd17895">
    <property type="entry name" value="AGPR_1_N"/>
    <property type="match status" value="1"/>
</dbReference>
<comment type="caution">
    <text evidence="10">The sequence shown here is derived from an EMBL/GenBank/DDBJ whole genome shotgun (WGS) entry which is preliminary data.</text>
</comment>
<sequence length="398" mass="44558">MFGLLPMGIYPWEYTHGNTPAEIQENGWMQAKASHTEQKGMEKMIKAGIIGATGYAGGELVRLLTAHPEVEIAWYGSRSYIDKKYYEVYRNMFRIVDDKCMDDNMEELADLVDVIFTATPQGLCATLVNEEILSKVKIVDLSADFRIKDVKTYEEWYGIEHKSPQFIEEAVYGLCEINREAVRGARLIANPGCYPTCSTLSIYPLLKEGLIDPSTIIIDAKSGTSGAGRGAKVDNLYCEVNENIKAYGVASHRHTPEIEEQLSYAAGQEVLLNFTPHLVPMNRGILITAYASLMKEQLPDGTSVCPSYEKVRAAYDKYYDKEKFVRVLDKNICPETKWVEGSNYVDVNFKIDERTGRIIMMGAMDNLVKGAAGQAVQNMNLMFGMPEAEGLELVPMFP</sequence>
<keyword evidence="4 7" id="KW-0521">NADP</keyword>
<evidence type="ECO:0000256" key="6">
    <source>
        <dbReference type="ARBA" id="ARBA00050557"/>
    </source>
</evidence>
<dbReference type="EMBL" id="MCGH01000003">
    <property type="protein sequence ID" value="ODM03139.1"/>
    <property type="molecule type" value="Genomic_DNA"/>
</dbReference>
<dbReference type="Pfam" id="PF01118">
    <property type="entry name" value="Semialdhyde_dh"/>
    <property type="match status" value="1"/>
</dbReference>
<feature type="domain" description="Semialdehyde dehydrogenase NAD-binding" evidence="9">
    <location>
        <begin position="46"/>
        <end position="185"/>
    </location>
</feature>
<name>A0A1E3A3F3_9FIRM</name>
<comment type="function">
    <text evidence="7">Catalyzes the NADPH-dependent reduction of N-acetyl-5-glutamyl phosphate to yield N-acetyl-L-glutamate 5-semialdehyde.</text>
</comment>
<evidence type="ECO:0000313" key="10">
    <source>
        <dbReference type="EMBL" id="ODM03139.1"/>
    </source>
</evidence>
<dbReference type="Proteomes" id="UP000094067">
    <property type="component" value="Unassembled WGS sequence"/>
</dbReference>
<comment type="catalytic activity">
    <reaction evidence="6 7">
        <text>N-acetyl-L-glutamate 5-semialdehyde + phosphate + NADP(+) = N-acetyl-L-glutamyl 5-phosphate + NADPH + H(+)</text>
        <dbReference type="Rhea" id="RHEA:21588"/>
        <dbReference type="ChEBI" id="CHEBI:15378"/>
        <dbReference type="ChEBI" id="CHEBI:29123"/>
        <dbReference type="ChEBI" id="CHEBI:43474"/>
        <dbReference type="ChEBI" id="CHEBI:57783"/>
        <dbReference type="ChEBI" id="CHEBI:57936"/>
        <dbReference type="ChEBI" id="CHEBI:58349"/>
        <dbReference type="EC" id="1.2.1.38"/>
    </reaction>
</comment>
<keyword evidence="3 7" id="KW-0028">Amino-acid biosynthesis</keyword>
<dbReference type="PATRIC" id="fig|1432052.4.peg.4356"/>
<dbReference type="GO" id="GO:0006526">
    <property type="term" value="P:L-arginine biosynthetic process"/>
    <property type="evidence" value="ECO:0007669"/>
    <property type="project" value="UniProtKB-UniRule"/>
</dbReference>
<evidence type="ECO:0000256" key="7">
    <source>
        <dbReference type="HAMAP-Rule" id="MF_00150"/>
    </source>
</evidence>
<feature type="active site" evidence="7 8">
    <location>
        <position position="193"/>
    </location>
</feature>
<keyword evidence="5 7" id="KW-0560">Oxidoreductase</keyword>
<evidence type="ECO:0000256" key="3">
    <source>
        <dbReference type="ARBA" id="ARBA00022605"/>
    </source>
</evidence>
<accession>A0A1E3A3F3</accession>
<dbReference type="CDD" id="cd23934">
    <property type="entry name" value="AGPR_1_C"/>
    <property type="match status" value="1"/>
</dbReference>
<evidence type="ECO:0000256" key="5">
    <source>
        <dbReference type="ARBA" id="ARBA00023002"/>
    </source>
</evidence>
<evidence type="ECO:0000259" key="9">
    <source>
        <dbReference type="SMART" id="SM00859"/>
    </source>
</evidence>
<evidence type="ECO:0000256" key="2">
    <source>
        <dbReference type="ARBA" id="ARBA00022571"/>
    </source>
</evidence>
<dbReference type="GO" id="GO:0003942">
    <property type="term" value="F:N-acetyl-gamma-glutamyl-phosphate reductase activity"/>
    <property type="evidence" value="ECO:0007669"/>
    <property type="project" value="UniProtKB-UniRule"/>
</dbReference>
<dbReference type="GO" id="GO:0005737">
    <property type="term" value="C:cytoplasm"/>
    <property type="evidence" value="ECO:0007669"/>
    <property type="project" value="UniProtKB-SubCell"/>
</dbReference>
<proteinExistence type="inferred from homology"/>
<dbReference type="PROSITE" id="PS01224">
    <property type="entry name" value="ARGC"/>
    <property type="match status" value="1"/>
</dbReference>
<dbReference type="InterPro" id="IPR023013">
    <property type="entry name" value="AGPR_AS"/>
</dbReference>
<reference evidence="10 11" key="1">
    <citation type="submission" date="2016-07" db="EMBL/GenBank/DDBJ databases">
        <title>Characterization of isolates of Eisenbergiella tayi derived from blood cultures, using whole genome sequencing.</title>
        <authorList>
            <person name="Burdz T."/>
            <person name="Wiebe D."/>
            <person name="Huynh C."/>
            <person name="Bernard K."/>
        </authorList>
    </citation>
    <scope>NUCLEOTIDE SEQUENCE [LARGE SCALE GENOMIC DNA]</scope>
    <source>
        <strain evidence="10 11">NML 110608</strain>
    </source>
</reference>
<dbReference type="GO" id="GO:0051287">
    <property type="term" value="F:NAD binding"/>
    <property type="evidence" value="ECO:0007669"/>
    <property type="project" value="InterPro"/>
</dbReference>
<comment type="pathway">
    <text evidence="1 7">Amino-acid biosynthesis; L-arginine biosynthesis; N(2)-acetyl-L-ornithine from L-glutamate: step 3/4.</text>
</comment>
<dbReference type="NCBIfam" id="TIGR01850">
    <property type="entry name" value="argC"/>
    <property type="match status" value="1"/>
</dbReference>
<dbReference type="InterPro" id="IPR000534">
    <property type="entry name" value="Semialdehyde_DH_NAD-bd"/>
</dbReference>
<evidence type="ECO:0000313" key="11">
    <source>
        <dbReference type="Proteomes" id="UP000094067"/>
    </source>
</evidence>
<dbReference type="EC" id="1.2.1.38" evidence="7"/>
<comment type="similarity">
    <text evidence="7">Belongs to the NAGSA dehydrogenase family. Type 1 subfamily.</text>
</comment>
<dbReference type="AlphaFoldDB" id="A0A1E3A3F3"/>
<dbReference type="SUPFAM" id="SSF55347">
    <property type="entry name" value="Glyceraldehyde-3-phosphate dehydrogenase-like, C-terminal domain"/>
    <property type="match status" value="1"/>
</dbReference>
<dbReference type="UniPathway" id="UPA00068">
    <property type="reaction ID" value="UER00108"/>
</dbReference>
<gene>
    <name evidence="7 10" type="primary">argC</name>
    <name evidence="10" type="ORF">BEI61_03933</name>
</gene>
<dbReference type="InterPro" id="IPR036291">
    <property type="entry name" value="NAD(P)-bd_dom_sf"/>
</dbReference>
<protein>
    <recommendedName>
        <fullName evidence="7">N-acetyl-gamma-glutamyl-phosphate reductase</fullName>
        <shortName evidence="7">AGPR</shortName>
        <ecNumber evidence="7">1.2.1.38</ecNumber>
    </recommendedName>
    <alternativeName>
        <fullName evidence="7">N-acetyl-glutamate semialdehyde dehydrogenase</fullName>
        <shortName evidence="7">NAGSA dehydrogenase</shortName>
    </alternativeName>
</protein>
<dbReference type="Gene3D" id="3.30.360.10">
    <property type="entry name" value="Dihydrodipicolinate Reductase, domain 2"/>
    <property type="match status" value="1"/>
</dbReference>
<dbReference type="InterPro" id="IPR050085">
    <property type="entry name" value="AGPR"/>
</dbReference>
<dbReference type="SUPFAM" id="SSF51735">
    <property type="entry name" value="NAD(P)-binding Rossmann-fold domains"/>
    <property type="match status" value="1"/>
</dbReference>